<evidence type="ECO:0000313" key="2">
    <source>
        <dbReference type="EMBL" id="WVZ91764.1"/>
    </source>
</evidence>
<accession>A0AAQ3UM78</accession>
<dbReference type="AlphaFoldDB" id="A0AAQ3UM78"/>
<evidence type="ECO:0000256" key="1">
    <source>
        <dbReference type="SAM" id="MobiDB-lite"/>
    </source>
</evidence>
<dbReference type="EMBL" id="CP144753">
    <property type="protein sequence ID" value="WVZ91764.1"/>
    <property type="molecule type" value="Genomic_DNA"/>
</dbReference>
<keyword evidence="3" id="KW-1185">Reference proteome</keyword>
<reference evidence="2 3" key="1">
    <citation type="submission" date="2024-02" db="EMBL/GenBank/DDBJ databases">
        <title>High-quality chromosome-scale genome assembly of Pensacola bahiagrass (Paspalum notatum Flugge var. saurae).</title>
        <authorList>
            <person name="Vega J.M."/>
            <person name="Podio M."/>
            <person name="Orjuela J."/>
            <person name="Siena L.A."/>
            <person name="Pessino S.C."/>
            <person name="Combes M.C."/>
            <person name="Mariac C."/>
            <person name="Albertini E."/>
            <person name="Pupilli F."/>
            <person name="Ortiz J.P.A."/>
            <person name="Leblanc O."/>
        </authorList>
    </citation>
    <scope>NUCLEOTIDE SEQUENCE [LARGE SCALE GENOMIC DNA]</scope>
    <source>
        <strain evidence="2">R1</strain>
        <tissue evidence="2">Leaf</tissue>
    </source>
</reference>
<feature type="compositionally biased region" description="Low complexity" evidence="1">
    <location>
        <begin position="44"/>
        <end position="58"/>
    </location>
</feature>
<proteinExistence type="predicted"/>
<dbReference type="Proteomes" id="UP001341281">
    <property type="component" value="Chromosome 09"/>
</dbReference>
<name>A0AAQ3UM78_PASNO</name>
<sequence>MRARHRAPGSPSPASPAGARLPRRRRAGADDPPVRALVSPRSGAVPVRRPQLRRLPVAASPPTASAHLRRRPDTAPRRLRLLAPPAHASVSASGRKSGKISSGTARLLKCKWIREAQERSSSLNQT</sequence>
<feature type="compositionally biased region" description="Polar residues" evidence="1">
    <location>
        <begin position="90"/>
        <end position="104"/>
    </location>
</feature>
<organism evidence="2 3">
    <name type="scientific">Paspalum notatum var. saurae</name>
    <dbReference type="NCBI Taxonomy" id="547442"/>
    <lineage>
        <taxon>Eukaryota</taxon>
        <taxon>Viridiplantae</taxon>
        <taxon>Streptophyta</taxon>
        <taxon>Embryophyta</taxon>
        <taxon>Tracheophyta</taxon>
        <taxon>Spermatophyta</taxon>
        <taxon>Magnoliopsida</taxon>
        <taxon>Liliopsida</taxon>
        <taxon>Poales</taxon>
        <taxon>Poaceae</taxon>
        <taxon>PACMAD clade</taxon>
        <taxon>Panicoideae</taxon>
        <taxon>Andropogonodae</taxon>
        <taxon>Paspaleae</taxon>
        <taxon>Paspalinae</taxon>
        <taxon>Paspalum</taxon>
    </lineage>
</organism>
<evidence type="ECO:0000313" key="3">
    <source>
        <dbReference type="Proteomes" id="UP001341281"/>
    </source>
</evidence>
<gene>
    <name evidence="2" type="ORF">U9M48_037890</name>
</gene>
<feature type="region of interest" description="Disordered" evidence="1">
    <location>
        <begin position="1"/>
        <end position="106"/>
    </location>
</feature>
<protein>
    <submittedName>
        <fullName evidence="2">Uncharacterized protein</fullName>
    </submittedName>
</protein>